<dbReference type="Pfam" id="PF05770">
    <property type="entry name" value="Ins134_P3_kin"/>
    <property type="match status" value="1"/>
</dbReference>
<accession>A0A2V0PMT0</accession>
<evidence type="ECO:0000256" key="6">
    <source>
        <dbReference type="ARBA" id="ARBA00022741"/>
    </source>
</evidence>
<dbReference type="GO" id="GO:0052726">
    <property type="term" value="F:inositol-1,3,4-trisphosphate 5-kinase activity"/>
    <property type="evidence" value="ECO:0007669"/>
    <property type="project" value="InterPro"/>
</dbReference>
<dbReference type="FunCoup" id="A0A2V0PMT0">
    <property type="interactions" value="521"/>
</dbReference>
<name>A0A2V0PMT0_9CHLO</name>
<dbReference type="GO" id="GO:0005524">
    <property type="term" value="F:ATP binding"/>
    <property type="evidence" value="ECO:0007669"/>
    <property type="project" value="UniProtKB-KW"/>
</dbReference>
<proteinExistence type="inferred from homology"/>
<dbReference type="OrthoDB" id="25308at2759"/>
<keyword evidence="5" id="KW-0479">Metal-binding</keyword>
<evidence type="ECO:0000256" key="1">
    <source>
        <dbReference type="ARBA" id="ARBA00001946"/>
    </source>
</evidence>
<evidence type="ECO:0000313" key="13">
    <source>
        <dbReference type="Proteomes" id="UP000247498"/>
    </source>
</evidence>
<evidence type="ECO:0000256" key="2">
    <source>
        <dbReference type="ARBA" id="ARBA00009601"/>
    </source>
</evidence>
<dbReference type="PANTHER" id="PTHR14217">
    <property type="entry name" value="INOSITOL-TETRAKISPHOSPHATE 1-KINASE"/>
    <property type="match status" value="1"/>
</dbReference>
<evidence type="ECO:0000256" key="9">
    <source>
        <dbReference type="ARBA" id="ARBA00022842"/>
    </source>
</evidence>
<dbReference type="GO" id="GO:0047325">
    <property type="term" value="F:inositol-3,4,5,6-tetrakisphosphate 1-kinase activity"/>
    <property type="evidence" value="ECO:0007669"/>
    <property type="project" value="InterPro"/>
</dbReference>
<dbReference type="InterPro" id="IPR041429">
    <property type="entry name" value="ITPK1_N"/>
</dbReference>
<organism evidence="12 13">
    <name type="scientific">Raphidocelis subcapitata</name>
    <dbReference type="NCBI Taxonomy" id="307507"/>
    <lineage>
        <taxon>Eukaryota</taxon>
        <taxon>Viridiplantae</taxon>
        <taxon>Chlorophyta</taxon>
        <taxon>core chlorophytes</taxon>
        <taxon>Chlorophyceae</taxon>
        <taxon>CS clade</taxon>
        <taxon>Sphaeropleales</taxon>
        <taxon>Selenastraceae</taxon>
        <taxon>Raphidocelis</taxon>
    </lineage>
</organism>
<comment type="cofactor">
    <cofactor evidence="1">
        <name>Mg(2+)</name>
        <dbReference type="ChEBI" id="CHEBI:18420"/>
    </cofactor>
</comment>
<feature type="domain" description="Inositol-tetrakisphosphate 1-kinase N-terminal" evidence="11">
    <location>
        <begin position="134"/>
        <end position="231"/>
    </location>
</feature>
<evidence type="ECO:0000256" key="8">
    <source>
        <dbReference type="ARBA" id="ARBA00022840"/>
    </source>
</evidence>
<keyword evidence="6" id="KW-0547">Nucleotide-binding</keyword>
<evidence type="ECO:0000256" key="5">
    <source>
        <dbReference type="ARBA" id="ARBA00022723"/>
    </source>
</evidence>
<dbReference type="SUPFAM" id="SSF56059">
    <property type="entry name" value="Glutathione synthetase ATP-binding domain-like"/>
    <property type="match status" value="1"/>
</dbReference>
<keyword evidence="13" id="KW-1185">Reference proteome</keyword>
<dbReference type="GO" id="GO:0032957">
    <property type="term" value="P:inositol trisphosphate metabolic process"/>
    <property type="evidence" value="ECO:0007669"/>
    <property type="project" value="InterPro"/>
</dbReference>
<evidence type="ECO:0000256" key="4">
    <source>
        <dbReference type="ARBA" id="ARBA00022679"/>
    </source>
</evidence>
<keyword evidence="8" id="KW-0067">ATP-binding</keyword>
<dbReference type="EMBL" id="BDRX01000132">
    <property type="protein sequence ID" value="GBF98687.1"/>
    <property type="molecule type" value="Genomic_DNA"/>
</dbReference>
<evidence type="ECO:0000256" key="7">
    <source>
        <dbReference type="ARBA" id="ARBA00022777"/>
    </source>
</evidence>
<dbReference type="InterPro" id="IPR008656">
    <property type="entry name" value="Inositol_tetrakis-P_1-kinase"/>
</dbReference>
<comment type="caution">
    <text evidence="12">The sequence shown here is derived from an EMBL/GenBank/DDBJ whole genome shotgun (WGS) entry which is preliminary data.</text>
</comment>
<dbReference type="PANTHER" id="PTHR14217:SF1">
    <property type="entry name" value="INOSITOL-TETRAKISPHOSPHATE 1-KINASE"/>
    <property type="match status" value="1"/>
</dbReference>
<dbReference type="Gene3D" id="3.30.470.20">
    <property type="entry name" value="ATP-grasp fold, B domain"/>
    <property type="match status" value="1"/>
</dbReference>
<evidence type="ECO:0000256" key="3">
    <source>
        <dbReference type="ARBA" id="ARBA00011245"/>
    </source>
</evidence>
<dbReference type="InParanoid" id="A0A2V0PMT0"/>
<keyword evidence="4" id="KW-0808">Transferase</keyword>
<comment type="subunit">
    <text evidence="3">Monomer.</text>
</comment>
<dbReference type="GO" id="GO:0000287">
    <property type="term" value="F:magnesium ion binding"/>
    <property type="evidence" value="ECO:0007669"/>
    <property type="project" value="InterPro"/>
</dbReference>
<evidence type="ECO:0000313" key="12">
    <source>
        <dbReference type="EMBL" id="GBF98687.1"/>
    </source>
</evidence>
<dbReference type="Pfam" id="PF17927">
    <property type="entry name" value="Ins134_P3_kin_N"/>
    <property type="match status" value="1"/>
</dbReference>
<comment type="similarity">
    <text evidence="2">Belongs to the ITPK1 family.</text>
</comment>
<sequence length="503" mass="51956">MDPQEPALAPSLIANVVILRSTGRGAEEDALAARLERGGVRAATAERAGELPALAQEWGVRLEEVAVLAPESEAAAGGPLQGAAVLHWPQGSDGTAAIQALAQLNLRRAARASAHVGGSSGADGAAATPRTFLLVGYAMKPSREAALAGQGLLPLLPRRPRAGPAVAFVPLDLGRPLGEQPPLDVLLHKGSDELVAGAGGRGGAPAWSEALLRLQRELAQRPQVAVVDPFECTAKVVDRCLLAEVLSGLEQLPLPGGVRARAPRHVVASLGAPDLQHRLDAAGLSSCALLVKPIVACGLPESHSMALVLQPKALRALRGGLLDCRGGSGGSGGGGGVDSGGEGAETAVVQEFVNHGGLQYKAYVIADKVFYATRASIPDVARPPAPGPDADAALLERQVLRFDSLASLPTRLPAHMAAPPKDGAAARPPQPLPRPALEAVAAHLRRALGLTLFGFDVVVCSDTGDWLVVDVNYFPNYKGGPPETAAWLAEAMAEAHARRQHRE</sequence>
<dbReference type="STRING" id="307507.A0A2V0PMT0"/>
<feature type="domain" description="Inositol 1,3,4-trisphosphate 5/6-kinase ATP-grasp" evidence="10">
    <location>
        <begin position="347"/>
        <end position="480"/>
    </location>
</feature>
<dbReference type="AlphaFoldDB" id="A0A2V0PMT0"/>
<reference evidence="12 13" key="1">
    <citation type="journal article" date="2018" name="Sci. Rep.">
        <title>Raphidocelis subcapitata (=Pseudokirchneriella subcapitata) provides an insight into genome evolution and environmental adaptations in the Sphaeropleales.</title>
        <authorList>
            <person name="Suzuki S."/>
            <person name="Yamaguchi H."/>
            <person name="Nakajima N."/>
            <person name="Kawachi M."/>
        </authorList>
    </citation>
    <scope>NUCLEOTIDE SEQUENCE [LARGE SCALE GENOMIC DNA]</scope>
    <source>
        <strain evidence="12 13">NIES-35</strain>
    </source>
</reference>
<gene>
    <name evidence="12" type="ORF">Rsub_11401</name>
</gene>
<dbReference type="GO" id="GO:0052725">
    <property type="term" value="F:inositol-1,3,4-trisphosphate 6-kinase activity"/>
    <property type="evidence" value="ECO:0007669"/>
    <property type="project" value="InterPro"/>
</dbReference>
<evidence type="ECO:0000259" key="11">
    <source>
        <dbReference type="Pfam" id="PF17927"/>
    </source>
</evidence>
<evidence type="ECO:0000259" key="10">
    <source>
        <dbReference type="Pfam" id="PF05770"/>
    </source>
</evidence>
<protein>
    <submittedName>
        <fullName evidence="12">Uncharacterized protein</fullName>
    </submittedName>
</protein>
<dbReference type="InterPro" id="IPR040464">
    <property type="entry name" value="InsP(3)kin_ATP-grasp"/>
</dbReference>
<dbReference type="GO" id="GO:0005737">
    <property type="term" value="C:cytoplasm"/>
    <property type="evidence" value="ECO:0007669"/>
    <property type="project" value="TreeGrafter"/>
</dbReference>
<keyword evidence="9" id="KW-0460">Magnesium</keyword>
<dbReference type="Proteomes" id="UP000247498">
    <property type="component" value="Unassembled WGS sequence"/>
</dbReference>
<keyword evidence="7" id="KW-0418">Kinase</keyword>